<dbReference type="SUPFAM" id="SSF55874">
    <property type="entry name" value="ATPase domain of HSP90 chaperone/DNA topoisomerase II/histidine kinase"/>
    <property type="match status" value="1"/>
</dbReference>
<dbReference type="SMART" id="SM00448">
    <property type="entry name" value="REC"/>
    <property type="match status" value="1"/>
</dbReference>
<evidence type="ECO:0000256" key="7">
    <source>
        <dbReference type="ARBA" id="ARBA00022679"/>
    </source>
</evidence>
<evidence type="ECO:0000256" key="12">
    <source>
        <dbReference type="ARBA" id="ARBA00022777"/>
    </source>
</evidence>
<dbReference type="CDD" id="cd16938">
    <property type="entry name" value="HATPase_ETR2_ERS2-EIN4-like"/>
    <property type="match status" value="1"/>
</dbReference>
<evidence type="ECO:0000256" key="18">
    <source>
        <dbReference type="ARBA" id="ARBA00023136"/>
    </source>
</evidence>
<dbReference type="FunFam" id="3.40.50.2300:FF:000240">
    <property type="entry name" value="Ethylene receptor"/>
    <property type="match status" value="1"/>
</dbReference>
<comment type="catalytic activity">
    <reaction evidence="1">
        <text>ATP + protein L-histidine = ADP + protein N-phospho-L-histidine.</text>
        <dbReference type="EC" id="2.7.13.3"/>
    </reaction>
</comment>
<evidence type="ECO:0000256" key="10">
    <source>
        <dbReference type="ARBA" id="ARBA00022741"/>
    </source>
</evidence>
<dbReference type="Gene3D" id="3.30.450.40">
    <property type="match status" value="1"/>
</dbReference>
<dbReference type="InterPro" id="IPR058544">
    <property type="entry name" value="ETR1_N"/>
</dbReference>
<keyword evidence="19" id="KW-1015">Disulfide bond</keyword>
<dbReference type="SUPFAM" id="SSF47384">
    <property type="entry name" value="Homodimeric domain of signal transducing histidine kinase"/>
    <property type="match status" value="1"/>
</dbReference>
<keyword evidence="13" id="KW-0256">Endoplasmic reticulum</keyword>
<dbReference type="EMBL" id="CP097503">
    <property type="protein sequence ID" value="URD84881.1"/>
    <property type="molecule type" value="Genomic_DNA"/>
</dbReference>
<dbReference type="EC" id="2.7.13.3" evidence="5"/>
<dbReference type="InterPro" id="IPR036890">
    <property type="entry name" value="HATPase_C_sf"/>
</dbReference>
<evidence type="ECO:0000256" key="15">
    <source>
        <dbReference type="ARBA" id="ARBA00022989"/>
    </source>
</evidence>
<evidence type="ECO:0000256" key="5">
    <source>
        <dbReference type="ARBA" id="ARBA00012438"/>
    </source>
</evidence>
<dbReference type="SUPFAM" id="SSF55781">
    <property type="entry name" value="GAF domain-like"/>
    <property type="match status" value="1"/>
</dbReference>
<dbReference type="Gene3D" id="3.40.50.2300">
    <property type="match status" value="1"/>
</dbReference>
<protein>
    <recommendedName>
        <fullName evidence="5">histidine kinase</fullName>
        <ecNumber evidence="5">2.7.13.3</ecNumber>
    </recommendedName>
</protein>
<dbReference type="Pfam" id="PF01590">
    <property type="entry name" value="GAF"/>
    <property type="match status" value="1"/>
</dbReference>
<feature type="modified residue" description="4-aspartylphosphate" evidence="21">
    <location>
        <position position="688"/>
    </location>
</feature>
<evidence type="ECO:0000256" key="9">
    <source>
        <dbReference type="ARBA" id="ARBA00022723"/>
    </source>
</evidence>
<dbReference type="Gene3D" id="1.10.287.130">
    <property type="match status" value="1"/>
</dbReference>
<dbReference type="GO" id="GO:0010105">
    <property type="term" value="P:negative regulation of ethylene-activated signaling pathway"/>
    <property type="evidence" value="ECO:0007669"/>
    <property type="project" value="UniProtKB-ARBA"/>
</dbReference>
<evidence type="ECO:0000256" key="16">
    <source>
        <dbReference type="ARBA" id="ARBA00023008"/>
    </source>
</evidence>
<feature type="domain" description="Response regulatory" evidence="24">
    <location>
        <begin position="637"/>
        <end position="755"/>
    </location>
</feature>
<dbReference type="Pfam" id="PF00072">
    <property type="entry name" value="Response_reg"/>
    <property type="match status" value="1"/>
</dbReference>
<evidence type="ECO:0000256" key="8">
    <source>
        <dbReference type="ARBA" id="ARBA00022692"/>
    </source>
</evidence>
<keyword evidence="9" id="KW-0479">Metal-binding</keyword>
<dbReference type="PANTHER" id="PTHR24423:SF633">
    <property type="entry name" value="ETHYLENE RECEPTOR 2"/>
    <property type="match status" value="1"/>
</dbReference>
<evidence type="ECO:0000256" key="13">
    <source>
        <dbReference type="ARBA" id="ARBA00022824"/>
    </source>
</evidence>
<reference evidence="25" key="1">
    <citation type="submission" date="2022-05" db="EMBL/GenBank/DDBJ databases">
        <title>The Musa troglodytarum L. genome provides insights into the mechanism of non-climacteric behaviour and enrichment of carotenoids.</title>
        <authorList>
            <person name="Wang J."/>
        </authorList>
    </citation>
    <scope>NUCLEOTIDE SEQUENCE</scope>
    <source>
        <tissue evidence="25">Leaf</tissue>
    </source>
</reference>
<keyword evidence="10" id="KW-0547">Nucleotide-binding</keyword>
<dbReference type="Pfam" id="PF25487">
    <property type="entry name" value="ETR1_N"/>
    <property type="match status" value="1"/>
</dbReference>
<keyword evidence="11" id="KW-0936">Ethylene signaling pathway</keyword>
<feature type="signal peptide" evidence="23">
    <location>
        <begin position="1"/>
        <end position="20"/>
    </location>
</feature>
<evidence type="ECO:0000256" key="6">
    <source>
        <dbReference type="ARBA" id="ARBA00022553"/>
    </source>
</evidence>
<dbReference type="Pfam" id="PF00512">
    <property type="entry name" value="HisKA"/>
    <property type="match status" value="1"/>
</dbReference>
<keyword evidence="20" id="KW-0675">Receptor</keyword>
<dbReference type="PROSITE" id="PS50110">
    <property type="entry name" value="RESPONSE_REGULATORY"/>
    <property type="match status" value="1"/>
</dbReference>
<evidence type="ECO:0000256" key="17">
    <source>
        <dbReference type="ARBA" id="ARBA00023012"/>
    </source>
</evidence>
<evidence type="ECO:0000256" key="1">
    <source>
        <dbReference type="ARBA" id="ARBA00000085"/>
    </source>
</evidence>
<evidence type="ECO:0000259" key="24">
    <source>
        <dbReference type="PROSITE" id="PS50110"/>
    </source>
</evidence>
<accession>A0A9E7EXG5</accession>
<keyword evidence="7" id="KW-0808">Transferase</keyword>
<keyword evidence="17" id="KW-0902">Two-component regulatory system</keyword>
<keyword evidence="26" id="KW-1185">Reference proteome</keyword>
<dbReference type="OrthoDB" id="60033at2759"/>
<feature type="transmembrane region" description="Helical" evidence="22">
    <location>
        <begin position="51"/>
        <end position="68"/>
    </location>
</feature>
<keyword evidence="18 22" id="KW-0472">Membrane</keyword>
<keyword evidence="15 22" id="KW-1133">Transmembrane helix</keyword>
<evidence type="ECO:0000256" key="4">
    <source>
        <dbReference type="ARBA" id="ARBA00009842"/>
    </source>
</evidence>
<comment type="subcellular location">
    <subcellularLocation>
        <location evidence="3">Endoplasmic reticulum membrane</location>
        <topology evidence="3">Multi-pass membrane protein</topology>
    </subcellularLocation>
</comment>
<comment type="similarity">
    <text evidence="4">Belongs to the ethylene receptor family.</text>
</comment>
<evidence type="ECO:0000256" key="14">
    <source>
        <dbReference type="ARBA" id="ARBA00022840"/>
    </source>
</evidence>
<feature type="transmembrane region" description="Helical" evidence="22">
    <location>
        <begin position="106"/>
        <end position="134"/>
    </location>
</feature>
<sequence length="916" mass="103389">MLRALCHGLLISSLLFCASAIEIGYSRCNCDGDNSFWNVENIFQFQKVSDFFIAAAYFSIPLELLYFATCSNLFPFKWIVFQFGAFIVLCGLTHLLNVFTYEQHSFLLMLILTISKFFTALVSFATAITLLTLIPQLLRVKVRENFLRIKARELDREVVLMKRQEEAGWHVRMLTQEIRKSLDRHTILYTTMVELSKTLGLQNCAVWMPDGNKKEMYLTHELRQRSSSDLYGRSIPIDDPDILEIKETKGVKMLGTDSVLGSASSGGMLEPGAVAAIRMPMLKVSNFKGGTPEVVEASYALLVLVLPRDAARVWSDQELEIVEVVADQVAVALSHAAVLEESQLMREKLAQQNRDLLQAKRNTLRASEARNQFQVAMSQGMRRPIHSILGLLSMMQQEKFSPEQRLIIDTVTKSSSVVSTLVNDVMEISSINSERVSLVMRPFPLHSMIKEAITAARCLCDYKGFGFNFQVENEVPNGVVGDEKRIFHVILHMVGTVLSGCGEGLLMFRVLRYDGIKDKEDQEWVPWKSNFSDGYACVKFEVGLKRTETDKFSSSSVQLSQVPDSEVLEMGLSFRMFKRLVQMMQGNIWEVKNPQGVTSNITLVLQFQLQRLTAVPEARGSFELHAASSTPNFKGLRVLLAESDDINRAVTRKLLEKLGFRVSSVTSGIQCLSSFGAPVTPFQLIILDLHMPQMDGFEVAMRIRKFRSRSWPLIVALTASAEADIWEKCLQSGMNGLIRKPVTLQSMGDELYRSFVTPSIYKYAHLKHVYRNQIMAFGFSRGVKFKFRMEYLNSLIFAIHPRHNNRLEEEEEAEERRRRRRQADCCRSKDDCAISSFFPTTSTLLVSSSSWCPPFAQCAGQLTSPPLLRQKSKFSFPALTTIILQILLQTGMKMKMSCGDGNVSIGDPTKTANSKP</sequence>
<dbReference type="FunFam" id="1.10.287.130:FF:000087">
    <property type="entry name" value="Ethylene receptor 4"/>
    <property type="match status" value="1"/>
</dbReference>
<dbReference type="InterPro" id="IPR011006">
    <property type="entry name" value="CheY-like_superfamily"/>
</dbReference>
<keyword evidence="14" id="KW-0067">ATP-binding</keyword>
<keyword evidence="12" id="KW-0418">Kinase</keyword>
<evidence type="ECO:0000313" key="26">
    <source>
        <dbReference type="Proteomes" id="UP001055439"/>
    </source>
</evidence>
<dbReference type="InterPro" id="IPR029016">
    <property type="entry name" value="GAF-like_dom_sf"/>
</dbReference>
<dbReference type="GO" id="GO:0038199">
    <property type="term" value="F:ethylene receptor activity"/>
    <property type="evidence" value="ECO:0007669"/>
    <property type="project" value="TreeGrafter"/>
</dbReference>
<proteinExistence type="inferred from homology"/>
<feature type="transmembrane region" description="Helical" evidence="22">
    <location>
        <begin position="80"/>
        <end position="100"/>
    </location>
</feature>
<keyword evidence="8 22" id="KW-0812">Transmembrane</keyword>
<evidence type="ECO:0000256" key="3">
    <source>
        <dbReference type="ARBA" id="ARBA00004477"/>
    </source>
</evidence>
<dbReference type="InterPro" id="IPR001789">
    <property type="entry name" value="Sig_transdc_resp-reg_receiver"/>
</dbReference>
<dbReference type="SMART" id="SM00065">
    <property type="entry name" value="GAF"/>
    <property type="match status" value="1"/>
</dbReference>
<keyword evidence="23" id="KW-0732">Signal</keyword>
<evidence type="ECO:0000256" key="22">
    <source>
        <dbReference type="SAM" id="Phobius"/>
    </source>
</evidence>
<dbReference type="CDD" id="cd19933">
    <property type="entry name" value="REC_ETR-like"/>
    <property type="match status" value="1"/>
</dbReference>
<feature type="chain" id="PRO_5038716608" description="histidine kinase" evidence="23">
    <location>
        <begin position="21"/>
        <end position="916"/>
    </location>
</feature>
<dbReference type="InterPro" id="IPR003018">
    <property type="entry name" value="GAF"/>
</dbReference>
<dbReference type="GO" id="GO:0004674">
    <property type="term" value="F:protein serine/threonine kinase activity"/>
    <property type="evidence" value="ECO:0007669"/>
    <property type="project" value="UniProtKB-ARBA"/>
</dbReference>
<evidence type="ECO:0000256" key="20">
    <source>
        <dbReference type="ARBA" id="ARBA00023170"/>
    </source>
</evidence>
<organism evidence="25 26">
    <name type="scientific">Musa troglodytarum</name>
    <name type="common">fe'i banana</name>
    <dbReference type="NCBI Taxonomy" id="320322"/>
    <lineage>
        <taxon>Eukaryota</taxon>
        <taxon>Viridiplantae</taxon>
        <taxon>Streptophyta</taxon>
        <taxon>Embryophyta</taxon>
        <taxon>Tracheophyta</taxon>
        <taxon>Spermatophyta</taxon>
        <taxon>Magnoliopsida</taxon>
        <taxon>Liliopsida</taxon>
        <taxon>Zingiberales</taxon>
        <taxon>Musaceae</taxon>
        <taxon>Musa</taxon>
    </lineage>
</organism>
<dbReference type="GO" id="GO:0005789">
    <property type="term" value="C:endoplasmic reticulum membrane"/>
    <property type="evidence" value="ECO:0007669"/>
    <property type="project" value="UniProtKB-SubCell"/>
</dbReference>
<name>A0A9E7EXG5_9LILI</name>
<gene>
    <name evidence="25" type="ORF">MUK42_02868</name>
</gene>
<dbReference type="GO" id="GO:0000155">
    <property type="term" value="F:phosphorelay sensor kinase activity"/>
    <property type="evidence" value="ECO:0007669"/>
    <property type="project" value="InterPro"/>
</dbReference>
<keyword evidence="16" id="KW-0186">Copper</keyword>
<dbReference type="Gene3D" id="3.30.565.10">
    <property type="entry name" value="Histidine kinase-like ATPase, C-terminal domain"/>
    <property type="match status" value="1"/>
</dbReference>
<dbReference type="Proteomes" id="UP001055439">
    <property type="component" value="Chromosome 10"/>
</dbReference>
<keyword evidence="6 21" id="KW-0597">Phosphoprotein</keyword>
<dbReference type="InterPro" id="IPR036097">
    <property type="entry name" value="HisK_dim/P_sf"/>
</dbReference>
<comment type="cofactor">
    <cofactor evidence="2">
        <name>Cu cation</name>
        <dbReference type="ChEBI" id="CHEBI:23378"/>
    </cofactor>
</comment>
<evidence type="ECO:0000256" key="23">
    <source>
        <dbReference type="SAM" id="SignalP"/>
    </source>
</evidence>
<dbReference type="SMART" id="SM00388">
    <property type="entry name" value="HisKA"/>
    <property type="match status" value="1"/>
</dbReference>
<dbReference type="PANTHER" id="PTHR24423">
    <property type="entry name" value="TWO-COMPONENT SENSOR HISTIDINE KINASE"/>
    <property type="match status" value="1"/>
</dbReference>
<dbReference type="GO" id="GO:0046872">
    <property type="term" value="F:metal ion binding"/>
    <property type="evidence" value="ECO:0007669"/>
    <property type="project" value="UniProtKB-KW"/>
</dbReference>
<evidence type="ECO:0000256" key="2">
    <source>
        <dbReference type="ARBA" id="ARBA00001935"/>
    </source>
</evidence>
<dbReference type="CDD" id="cd00082">
    <property type="entry name" value="HisKA"/>
    <property type="match status" value="1"/>
</dbReference>
<dbReference type="InterPro" id="IPR003661">
    <property type="entry name" value="HisK_dim/P_dom"/>
</dbReference>
<evidence type="ECO:0000256" key="11">
    <source>
        <dbReference type="ARBA" id="ARBA00022745"/>
    </source>
</evidence>
<dbReference type="GO" id="GO:0005524">
    <property type="term" value="F:ATP binding"/>
    <property type="evidence" value="ECO:0007669"/>
    <property type="project" value="UniProtKB-KW"/>
</dbReference>
<evidence type="ECO:0000313" key="25">
    <source>
        <dbReference type="EMBL" id="URD84881.1"/>
    </source>
</evidence>
<dbReference type="SUPFAM" id="SSF52172">
    <property type="entry name" value="CheY-like"/>
    <property type="match status" value="1"/>
</dbReference>
<dbReference type="GO" id="GO:0051740">
    <property type="term" value="F:ethylene binding"/>
    <property type="evidence" value="ECO:0007669"/>
    <property type="project" value="TreeGrafter"/>
</dbReference>
<evidence type="ECO:0000256" key="19">
    <source>
        <dbReference type="ARBA" id="ARBA00023157"/>
    </source>
</evidence>
<evidence type="ECO:0000256" key="21">
    <source>
        <dbReference type="PROSITE-ProRule" id="PRU00169"/>
    </source>
</evidence>
<dbReference type="AlphaFoldDB" id="A0A9E7EXG5"/>